<name>A0A6N9HD97_9BURK</name>
<dbReference type="AlphaFoldDB" id="A0A6N9HD97"/>
<feature type="signal peptide" evidence="1">
    <location>
        <begin position="1"/>
        <end position="20"/>
    </location>
</feature>
<keyword evidence="1" id="KW-0732">Signal</keyword>
<evidence type="ECO:0000256" key="1">
    <source>
        <dbReference type="SAM" id="SignalP"/>
    </source>
</evidence>
<feature type="chain" id="PRO_5026990290" description="DUF3304 domain-containing protein" evidence="1">
    <location>
        <begin position="21"/>
        <end position="187"/>
    </location>
</feature>
<gene>
    <name evidence="2" type="ORF">GTP41_05405</name>
</gene>
<protein>
    <recommendedName>
        <fullName evidence="4">DUF3304 domain-containing protein</fullName>
    </recommendedName>
</protein>
<reference evidence="2 3" key="1">
    <citation type="submission" date="2019-12" db="EMBL/GenBank/DDBJ databases">
        <title>Novel species isolated from a subtropical stream in China.</title>
        <authorList>
            <person name="Lu H."/>
        </authorList>
    </citation>
    <scope>NUCLEOTIDE SEQUENCE [LARGE SCALE GENOMIC DNA]</scope>
    <source>
        <strain evidence="2 3">DS3</strain>
    </source>
</reference>
<evidence type="ECO:0000313" key="2">
    <source>
        <dbReference type="EMBL" id="MYN01531.1"/>
    </source>
</evidence>
<dbReference type="EMBL" id="WWCJ01000003">
    <property type="protein sequence ID" value="MYN01531.1"/>
    <property type="molecule type" value="Genomic_DNA"/>
</dbReference>
<dbReference type="RefSeq" id="WP_161024543.1">
    <property type="nucleotide sequence ID" value="NZ_WWCJ01000003.1"/>
</dbReference>
<evidence type="ECO:0000313" key="3">
    <source>
        <dbReference type="Proteomes" id="UP000448575"/>
    </source>
</evidence>
<accession>A0A6N9HD97</accession>
<organism evidence="2 3">
    <name type="scientific">Pseudoduganella guangdongensis</name>
    <dbReference type="NCBI Taxonomy" id="2692179"/>
    <lineage>
        <taxon>Bacteria</taxon>
        <taxon>Pseudomonadati</taxon>
        <taxon>Pseudomonadota</taxon>
        <taxon>Betaproteobacteria</taxon>
        <taxon>Burkholderiales</taxon>
        <taxon>Oxalobacteraceae</taxon>
        <taxon>Telluria group</taxon>
        <taxon>Pseudoduganella</taxon>
    </lineage>
</organism>
<dbReference type="Proteomes" id="UP000448575">
    <property type="component" value="Unassembled WGS sequence"/>
</dbReference>
<keyword evidence="3" id="KW-1185">Reference proteome</keyword>
<proteinExistence type="predicted"/>
<comment type="caution">
    <text evidence="2">The sequence shown here is derived from an EMBL/GenBank/DDBJ whole genome shotgun (WGS) entry which is preliminary data.</text>
</comment>
<evidence type="ECO:0008006" key="4">
    <source>
        <dbReference type="Google" id="ProtNLM"/>
    </source>
</evidence>
<dbReference type="PROSITE" id="PS51257">
    <property type="entry name" value="PROKAR_LIPOPROTEIN"/>
    <property type="match status" value="1"/>
</dbReference>
<sequence>MKLLFLVPLAGMLFSGCAMWRNPNDPARNKQYVVVINAMTWPDSASGQMQGKRTVWPLEQLGNHEELFPLAQLKHCPPALPCAWGVLSASRNVTRYQYEAGGVTLDLGMNVDVHRRQQDRRRNSHTSIAIPADVPAMSYQRVVQETVSLPYGKVYSVEMDYGIKYQLCAQRMDASGRPLDKCDIPPI</sequence>